<feature type="compositionally biased region" description="Low complexity" evidence="1">
    <location>
        <begin position="121"/>
        <end position="135"/>
    </location>
</feature>
<dbReference type="InterPro" id="IPR039467">
    <property type="entry name" value="TFIIIB_B''_Myb"/>
</dbReference>
<dbReference type="InParanoid" id="A0A6J2UWW0"/>
<dbReference type="PANTHER" id="PTHR22929">
    <property type="entry name" value="RNA POLYMERASE III TRANSCRIPTION INITIATION FACTOR B"/>
    <property type="match status" value="1"/>
</dbReference>
<feature type="region of interest" description="Disordered" evidence="1">
    <location>
        <begin position="748"/>
        <end position="853"/>
    </location>
</feature>
<feature type="compositionally biased region" description="Polar residues" evidence="1">
    <location>
        <begin position="1160"/>
        <end position="1174"/>
    </location>
</feature>
<keyword evidence="3" id="KW-1185">Reference proteome</keyword>
<dbReference type="SUPFAM" id="SSF46689">
    <property type="entry name" value="Homeodomain-like"/>
    <property type="match status" value="1"/>
</dbReference>
<feature type="compositionally biased region" description="Polar residues" evidence="1">
    <location>
        <begin position="663"/>
        <end position="681"/>
    </location>
</feature>
<protein>
    <submittedName>
        <fullName evidence="4">Transcription factor TFIIIB component B'' homolog</fullName>
    </submittedName>
</protein>
<dbReference type="OrthoDB" id="272624at2759"/>
<feature type="compositionally biased region" description="Polar residues" evidence="1">
    <location>
        <begin position="1493"/>
        <end position="1507"/>
    </location>
</feature>
<feature type="compositionally biased region" description="Acidic residues" evidence="1">
    <location>
        <begin position="390"/>
        <end position="406"/>
    </location>
</feature>
<dbReference type="RefSeq" id="XP_030623832.1">
    <property type="nucleotide sequence ID" value="XM_030767972.1"/>
</dbReference>
<dbReference type="InterPro" id="IPR001005">
    <property type="entry name" value="SANT/Myb"/>
</dbReference>
<dbReference type="GO" id="GO:0070898">
    <property type="term" value="P:RNA polymerase III preinitiation complex assembly"/>
    <property type="evidence" value="ECO:0007669"/>
    <property type="project" value="TreeGrafter"/>
</dbReference>
<feature type="compositionally biased region" description="Acidic residues" evidence="1">
    <location>
        <begin position="589"/>
        <end position="616"/>
    </location>
</feature>
<feature type="compositionally biased region" description="Polar residues" evidence="1">
    <location>
        <begin position="1193"/>
        <end position="1211"/>
    </location>
</feature>
<feature type="region of interest" description="Disordered" evidence="1">
    <location>
        <begin position="1160"/>
        <end position="1253"/>
    </location>
</feature>
<name>A0A6J2UWW0_CHACN</name>
<feature type="region of interest" description="Disordered" evidence="1">
    <location>
        <begin position="1"/>
        <end position="264"/>
    </location>
</feature>
<feature type="compositionally biased region" description="Basic and acidic residues" evidence="1">
    <location>
        <begin position="1434"/>
        <end position="1446"/>
    </location>
</feature>
<sequence>MIRRSRISVRPNVRPAGRAAAPASDGPQLSQEKSELPQTSTDNVQISASEVKTNSAVKSPEKICASSSETADKSNNQGTVTDATSTTKNEGTQSCEASVSTTAPASGTQRRKRFTVLPNLAKPRAAPAPTRTSARIPKSPIKPVTPEEPVISAAPIADSIPKTQLPTEAKSPLDVRASGRRRPSGGKHSKAQSKSVDASLVRQSAEAATQDKGAGPLDISESTNQKAESSTSSKAVLSEPTSINLPQVLETPASPLGEELPTKVPPEKDALALTEKTQASLSPEITPLMLSSLTSHTLNDPSDLLRLAKARKLRELLKKEMNKDKGHKPKLKKKACKSPKDHTKMTMRDLIYYLPENNPMRSFTDEVQRGTETILPASPRAGSPDHTAEPEETGEADGGERIEEEDRAAPGAEPDQEEPLLVPRVKVAEDGTLIIDEESLTVEVLRTKRPNPAEEKDPIFERGSTTTYSSFRKGTYTKPWSNKETDMFFLAISMVGTDFSMIGQLFPHRARIEIKNKFKKEERANSWRIDKAFKEKRRLDLDFFNSLLEKILAEEEKKKRQKKKLEVKVQRASEKTQRENKRKELSSGSEEEDEEEEEEEEDSDAMEGEKENEDLLNDGRSTPSPKKRKKKSREDGEASPKKRKITSEAADVENIEEDEFSISDEQLAQERTNMSELSNGHTVKAVQFKGWAQKPVPNLDHRQGKRGLTLQKTGRSIVTSVEEKTELSNMLGGQKERREAAGYIALMEEEDEPDVTTVQEHILNKPTRSGRIPKLSKHVLRATEEEEDEELSPLSPSAKGQGRGSKGPNRRSKIKPVPTQNQDMPRRGKSKLVTLRASATEEEEGEEEDEISALEDDRYLTDPEKQNQAPAFVPLSLRSRTPVDMEVEETMEELEISVNVPDGSAISQHGLGSDATCERVHMPVGIVPCEHQLDLLVDVIEYMCPENMEVSEESYNEAARTLLTIGKSAQKSQEAGEQTTEENDDIIVEQTSTLVHQEVVHQEEVVSETISQSEVHTEACQVVQRSLSDSGVSDLDLVVGGTSVPEHLPPPEDLSHVQEPIRTQDTVINNSATTDGSSVISKRNIPQSRRNCLPKAKPNLGHGSRVMRTQTKQRLSESGNSQSENADVSQHVIHTSKESTPEGPATASICPEDSVLENSKTVPTLQSQSVTSHTVGVRSEKGQEDAEEERLQLPSTHSAGDSQIVPSSSECLMQPPPPTKRTRLPRPKPNVGCASRTISTRNSTEPSTVNSDEEVTVEAINNSSFTATQAPVGGTADHSTSYVSQCEPDRHTEIPVTTTPAQPSPDALTEKPSGNVSEKLSGGRLSEDMSSVLEEVSSGNTEDVTGSDPAAVSADISLPAVSTSDEPVFILSLTEIPPSLVEESEVVTELPFTATSDLQSEPHTDGMKETDHEKLSHAIVTDTLVCLTEDGKEADKRKGSTAEQHVEPSLISGGERKTEESKQEDNRRKLTERTRRAKIQVKPNPVSRRGIRSVQSKEITPQSSSFKESALPIIPSQKTPPCASLWESAALSISSERSAQESTTTDTSRQESLSAISAHETTPHAISQHTVSLSVQTLSEPSCPATTQSQSTSHTKAPENPASEEVSESAVGQRDPSGRASNVPVIAGDLEAGGTGAESQTVPQITPPTTTGPLTRPGRRPRGFLSFISNKSTQGAKPVLQRPQISTSRPERKRATPVPSSRHSRLNPSSASTQPSTSKFAPASKTSFTETPRSSAEKDEEPTSVSEYFFNDIFTEVDDLEEMDC</sequence>
<feature type="compositionally biased region" description="Polar residues" evidence="1">
    <location>
        <begin position="1067"/>
        <end position="1090"/>
    </location>
</feature>
<feature type="compositionally biased region" description="Acidic residues" evidence="1">
    <location>
        <begin position="650"/>
        <end position="662"/>
    </location>
</feature>
<feature type="compositionally biased region" description="Polar residues" evidence="1">
    <location>
        <begin position="27"/>
        <end position="57"/>
    </location>
</feature>
<feature type="region of interest" description="Disordered" evidence="1">
    <location>
        <begin position="1067"/>
        <end position="1130"/>
    </location>
</feature>
<feature type="region of interest" description="Disordered" evidence="1">
    <location>
        <begin position="1434"/>
        <end position="1747"/>
    </location>
</feature>
<feature type="compositionally biased region" description="Basic residues" evidence="1">
    <location>
        <begin position="325"/>
        <end position="337"/>
    </location>
</feature>
<reference evidence="4" key="1">
    <citation type="submission" date="2025-08" db="UniProtKB">
        <authorList>
            <consortium name="RefSeq"/>
        </authorList>
    </citation>
    <scope>IDENTIFICATION</scope>
</reference>
<feature type="compositionally biased region" description="Polar residues" evidence="1">
    <location>
        <begin position="220"/>
        <end position="245"/>
    </location>
</feature>
<feature type="region of interest" description="Disordered" evidence="1">
    <location>
        <begin position="374"/>
        <end position="420"/>
    </location>
</feature>
<feature type="compositionally biased region" description="Low complexity" evidence="1">
    <location>
        <begin position="1647"/>
        <end position="1656"/>
    </location>
</feature>
<feature type="region of interest" description="Disordered" evidence="1">
    <location>
        <begin position="1266"/>
        <end position="1328"/>
    </location>
</feature>
<dbReference type="Proteomes" id="UP000504632">
    <property type="component" value="Chromosome 3"/>
</dbReference>
<feature type="domain" description="Myb-like" evidence="2">
    <location>
        <begin position="476"/>
        <end position="524"/>
    </location>
</feature>
<evidence type="ECO:0000313" key="3">
    <source>
        <dbReference type="Proteomes" id="UP000504632"/>
    </source>
</evidence>
<proteinExistence type="predicted"/>
<dbReference type="SMART" id="SM00717">
    <property type="entry name" value="SANT"/>
    <property type="match status" value="1"/>
</dbReference>
<gene>
    <name evidence="4" type="primary">zgc:162472</name>
</gene>
<dbReference type="PANTHER" id="PTHR22929:SF0">
    <property type="entry name" value="TRANSCRIPTION FACTOR TFIIIB COMPONENT B'' HOMOLOG"/>
    <property type="match status" value="1"/>
</dbReference>
<feature type="compositionally biased region" description="Basic and acidic residues" evidence="1">
    <location>
        <begin position="562"/>
        <end position="585"/>
    </location>
</feature>
<evidence type="ECO:0000256" key="1">
    <source>
        <dbReference type="SAM" id="MobiDB-lite"/>
    </source>
</evidence>
<dbReference type="GO" id="GO:0001156">
    <property type="term" value="F:TFIIIC-class transcription factor complex binding"/>
    <property type="evidence" value="ECO:0007669"/>
    <property type="project" value="TreeGrafter"/>
</dbReference>
<dbReference type="GeneID" id="115807111"/>
<feature type="compositionally biased region" description="Polar residues" evidence="1">
    <location>
        <begin position="1531"/>
        <end position="1555"/>
    </location>
</feature>
<feature type="compositionally biased region" description="Polar residues" evidence="1">
    <location>
        <begin position="1236"/>
        <end position="1250"/>
    </location>
</feature>
<feature type="compositionally biased region" description="Polar residues" evidence="1">
    <location>
        <begin position="1698"/>
        <end position="1734"/>
    </location>
</feature>
<feature type="compositionally biased region" description="Polar residues" evidence="1">
    <location>
        <begin position="1107"/>
        <end position="1128"/>
    </location>
</feature>
<feature type="region of interest" description="Disordered" evidence="1">
    <location>
        <begin position="562"/>
        <end position="714"/>
    </location>
</feature>
<feature type="compositionally biased region" description="Polar residues" evidence="1">
    <location>
        <begin position="65"/>
        <end position="108"/>
    </location>
</feature>
<evidence type="ECO:0000313" key="4">
    <source>
        <dbReference type="RefSeq" id="XP_030623832.1"/>
    </source>
</evidence>
<evidence type="ECO:0000259" key="2">
    <source>
        <dbReference type="SMART" id="SM00717"/>
    </source>
</evidence>
<dbReference type="Pfam" id="PF15963">
    <property type="entry name" value="Myb_DNA-bind_7"/>
    <property type="match status" value="1"/>
</dbReference>
<feature type="compositionally biased region" description="Acidic residues" evidence="1">
    <location>
        <begin position="840"/>
        <end position="853"/>
    </location>
</feature>
<organism evidence="3 4">
    <name type="scientific">Chanos chanos</name>
    <name type="common">Milkfish</name>
    <name type="synonym">Mugil chanos</name>
    <dbReference type="NCBI Taxonomy" id="29144"/>
    <lineage>
        <taxon>Eukaryota</taxon>
        <taxon>Metazoa</taxon>
        <taxon>Chordata</taxon>
        <taxon>Craniata</taxon>
        <taxon>Vertebrata</taxon>
        <taxon>Euteleostomi</taxon>
        <taxon>Actinopterygii</taxon>
        <taxon>Neopterygii</taxon>
        <taxon>Teleostei</taxon>
        <taxon>Ostariophysi</taxon>
        <taxon>Gonorynchiformes</taxon>
        <taxon>Chanidae</taxon>
        <taxon>Chanos</taxon>
    </lineage>
</organism>
<accession>A0A6J2UWW0</accession>
<feature type="region of interest" description="Disordered" evidence="1">
    <location>
        <begin position="1037"/>
        <end position="1056"/>
    </location>
</feature>
<dbReference type="InterPro" id="IPR009057">
    <property type="entry name" value="Homeodomain-like_sf"/>
</dbReference>
<feature type="compositionally biased region" description="Basic residues" evidence="1">
    <location>
        <begin position="178"/>
        <end position="191"/>
    </location>
</feature>
<feature type="compositionally biased region" description="Basic and acidic residues" evidence="1">
    <location>
        <begin position="1454"/>
        <end position="1474"/>
    </location>
</feature>
<feature type="compositionally biased region" description="Polar residues" evidence="1">
    <location>
        <begin position="1564"/>
        <end position="1595"/>
    </location>
</feature>
<feature type="region of interest" description="Disordered" evidence="1">
    <location>
        <begin position="319"/>
        <end position="342"/>
    </location>
</feature>
<dbReference type="CDD" id="cd00167">
    <property type="entry name" value="SANT"/>
    <property type="match status" value="1"/>
</dbReference>
<dbReference type="GO" id="GO:0000126">
    <property type="term" value="C:transcription factor TFIIIB complex"/>
    <property type="evidence" value="ECO:0007669"/>
    <property type="project" value="TreeGrafter"/>
</dbReference>